<evidence type="ECO:0000313" key="3">
    <source>
        <dbReference type="Proteomes" id="UP001498398"/>
    </source>
</evidence>
<organism evidence="1 3">
    <name type="scientific">Marasmiellus scandens</name>
    <dbReference type="NCBI Taxonomy" id="2682957"/>
    <lineage>
        <taxon>Eukaryota</taxon>
        <taxon>Fungi</taxon>
        <taxon>Dikarya</taxon>
        <taxon>Basidiomycota</taxon>
        <taxon>Agaricomycotina</taxon>
        <taxon>Agaricomycetes</taxon>
        <taxon>Agaricomycetidae</taxon>
        <taxon>Agaricales</taxon>
        <taxon>Marasmiineae</taxon>
        <taxon>Omphalotaceae</taxon>
        <taxon>Marasmiellus</taxon>
    </lineage>
</organism>
<reference evidence="1 3" key="1">
    <citation type="submission" date="2024-01" db="EMBL/GenBank/DDBJ databases">
        <title>A draft genome for the cacao thread blight pathogen Marasmiellus scandens.</title>
        <authorList>
            <person name="Baruah I.K."/>
            <person name="Leung J."/>
            <person name="Bukari Y."/>
            <person name="Amoako-Attah I."/>
            <person name="Meinhardt L.W."/>
            <person name="Bailey B.A."/>
            <person name="Cohen S.P."/>
        </authorList>
    </citation>
    <scope>NUCLEOTIDE SEQUENCE [LARGE SCALE GENOMIC DNA]</scope>
    <source>
        <strain evidence="1 3">GH-19</strain>
    </source>
</reference>
<dbReference type="EMBL" id="JBANRG010000048">
    <property type="protein sequence ID" value="KAK7445146.1"/>
    <property type="molecule type" value="Genomic_DNA"/>
</dbReference>
<evidence type="ECO:0000313" key="1">
    <source>
        <dbReference type="EMBL" id="KAK7445146.1"/>
    </source>
</evidence>
<evidence type="ECO:0008006" key="4">
    <source>
        <dbReference type="Google" id="ProtNLM"/>
    </source>
</evidence>
<proteinExistence type="predicted"/>
<keyword evidence="3" id="KW-1185">Reference proteome</keyword>
<protein>
    <recommendedName>
        <fullName evidence="4">F-box domain-containing protein</fullName>
    </recommendedName>
</protein>
<dbReference type="EMBL" id="JBANRG010000016">
    <property type="protein sequence ID" value="KAK7459597.1"/>
    <property type="molecule type" value="Genomic_DNA"/>
</dbReference>
<comment type="caution">
    <text evidence="1">The sequence shown here is derived from an EMBL/GenBank/DDBJ whole genome shotgun (WGS) entry which is preliminary data.</text>
</comment>
<evidence type="ECO:0000313" key="2">
    <source>
        <dbReference type="EMBL" id="KAK7459597.1"/>
    </source>
</evidence>
<sequence length="624" mass="70515">MSHVTLKLSENTKKFRTENNICSNSAAYASLCLDLESLKEIARDVSWLTEEAERFKDTLAKLEKQQLIAQKYRERLTKLISPICKIPVELLTEIFRVYCEDEVLDESPIFKHPADVLSAVCSQWKNIVENSPGIWSCISVTIGRTRDSEPAARRVLGRCLGMSKQSPLDVVCSKGWHNRTSVSLLKMALEHSERWQSADIEFDSSDVTALIAQFLERSPGQSHGTLFPMLRTLKIISPFWGVYIPFYRAPLPFQPSYLPRLREFSLSCRGASMESEESLETSLSLYKLSLDSGLTSLEICEKLHDEELVFLKEFPCLKQVLLLQYAGRRSPGSTMIYTSSSVTHLAIRIFMNQMNEATLTLFSHLNLPSLNSLKVSQCGTSPNTAWNSSSFKSMAQRSACALQSIYLDEIQIHLGDLVHLLQLVPTLHDLTFHEYSPGRDKSGVGSQIIRALAWSSSSTTSLLPRLTDIELKAYSFLNDELLNLISNMIASRISVNDSSNRERRNLTFFRFYALSGASETLYHDPDLLMRSLEMQAKGHTGSGPSFHLTVYEESEPDEDSVWSDDTSVFITEDSDYDRREWEEDFPSDASDIVAEEEGESDIITFDPNVSAAGERLIEQYYRAL</sequence>
<gene>
    <name evidence="2" type="ORF">VKT23_009577</name>
    <name evidence="1" type="ORF">VKT23_015014</name>
</gene>
<accession>A0ABR1J1E5</accession>
<dbReference type="Proteomes" id="UP001498398">
    <property type="component" value="Unassembled WGS sequence"/>
</dbReference>
<name>A0ABR1J1E5_9AGAR</name>